<dbReference type="Proteomes" id="UP000221011">
    <property type="component" value="Chromosome"/>
</dbReference>
<dbReference type="RefSeq" id="WP_159072719.1">
    <property type="nucleotide sequence ID" value="NZ_CP022685.1"/>
</dbReference>
<keyword evidence="2" id="KW-1185">Reference proteome</keyword>
<evidence type="ECO:0000313" key="1">
    <source>
        <dbReference type="EMBL" id="ATL32856.1"/>
    </source>
</evidence>
<reference evidence="1 2" key="1">
    <citation type="submission" date="2017-08" db="EMBL/GenBank/DDBJ databases">
        <title>Complete Genome Sequence of Streptomyces formicae KY5, the formicamycin producer.</title>
        <authorList>
            <person name="Holmes N.A."/>
            <person name="Devine R."/>
            <person name="Qin Z."/>
            <person name="Seipke R.F."/>
            <person name="Wilkinson B."/>
            <person name="Hutchings M.I."/>
        </authorList>
    </citation>
    <scope>NUCLEOTIDE SEQUENCE [LARGE SCALE GENOMIC DNA]</scope>
    <source>
        <strain evidence="1 2">KY5</strain>
    </source>
</reference>
<dbReference type="EMBL" id="CP022685">
    <property type="protein sequence ID" value="ATL32856.1"/>
    <property type="molecule type" value="Genomic_DNA"/>
</dbReference>
<evidence type="ECO:0000313" key="2">
    <source>
        <dbReference type="Proteomes" id="UP000221011"/>
    </source>
</evidence>
<dbReference type="KEGG" id="sfk:KY5_7838"/>
<organism evidence="1 2">
    <name type="scientific">Streptomyces formicae</name>
    <dbReference type="NCBI Taxonomy" id="1616117"/>
    <lineage>
        <taxon>Bacteria</taxon>
        <taxon>Bacillati</taxon>
        <taxon>Actinomycetota</taxon>
        <taxon>Actinomycetes</taxon>
        <taxon>Kitasatosporales</taxon>
        <taxon>Streptomycetaceae</taxon>
        <taxon>Streptomyces</taxon>
    </lineage>
</organism>
<protein>
    <submittedName>
        <fullName evidence="1">Uncharacterized protein</fullName>
    </submittedName>
</protein>
<proteinExistence type="predicted"/>
<accession>A0A291QMX4</accession>
<gene>
    <name evidence="1" type="ORF">KY5_7838</name>
</gene>
<name>A0A291QMX4_9ACTN</name>
<sequence length="79" mass="8978">MGARRAVLSEAAKRKLFAPQVRVLEPDGGDDWSLATVAEFRRDRIMVFWVSNHAYQKGKWNLEDGQLELTRGVGASVRY</sequence>
<dbReference type="AlphaFoldDB" id="A0A291QMX4"/>